<organism evidence="6 7">
    <name type="scientific">Testudinibacter aquarius</name>
    <dbReference type="NCBI Taxonomy" id="1524974"/>
    <lineage>
        <taxon>Bacteria</taxon>
        <taxon>Pseudomonadati</taxon>
        <taxon>Pseudomonadota</taxon>
        <taxon>Gammaproteobacteria</taxon>
        <taxon>Pasteurellales</taxon>
        <taxon>Pasteurellaceae</taxon>
        <taxon>Testudinibacter</taxon>
    </lineage>
</organism>
<gene>
    <name evidence="6" type="ORF">FHQ21_10760</name>
</gene>
<accession>A0ABY2XUF2</accession>
<feature type="transmembrane region" description="Helical" evidence="5">
    <location>
        <begin position="328"/>
        <end position="349"/>
    </location>
</feature>
<evidence type="ECO:0000256" key="1">
    <source>
        <dbReference type="ARBA" id="ARBA00004141"/>
    </source>
</evidence>
<keyword evidence="2 5" id="KW-0812">Transmembrane</keyword>
<evidence type="ECO:0000256" key="3">
    <source>
        <dbReference type="ARBA" id="ARBA00022989"/>
    </source>
</evidence>
<reference evidence="6 7" key="1">
    <citation type="submission" date="2019-05" db="EMBL/GenBank/DDBJ databases">
        <title>Pasteurellaceae isolates from reptiles.</title>
        <authorList>
            <person name="Bojesen A.M."/>
            <person name="Lund E."/>
        </authorList>
    </citation>
    <scope>NUCLEOTIDE SEQUENCE [LARGE SCALE GENOMIC DNA]</scope>
    <source>
        <strain evidence="6 7">ELNT2x</strain>
    </source>
</reference>
<feature type="transmembrane region" description="Helical" evidence="5">
    <location>
        <begin position="224"/>
        <end position="246"/>
    </location>
</feature>
<keyword evidence="3 5" id="KW-1133">Transmembrane helix</keyword>
<comment type="subcellular location">
    <subcellularLocation>
        <location evidence="1">Membrane</location>
        <topology evidence="1">Multi-pass membrane protein</topology>
    </subcellularLocation>
</comment>
<dbReference type="Pfam" id="PF01943">
    <property type="entry name" value="Polysacc_synt"/>
    <property type="match status" value="1"/>
</dbReference>
<dbReference type="Proteomes" id="UP000305526">
    <property type="component" value="Unassembled WGS sequence"/>
</dbReference>
<evidence type="ECO:0000256" key="5">
    <source>
        <dbReference type="SAM" id="Phobius"/>
    </source>
</evidence>
<dbReference type="PANTHER" id="PTHR43424">
    <property type="entry name" value="LOCUS PUTATIVE PROTEIN 1-RELATED"/>
    <property type="match status" value="1"/>
</dbReference>
<feature type="transmembrane region" description="Helical" evidence="5">
    <location>
        <begin position="41"/>
        <end position="63"/>
    </location>
</feature>
<dbReference type="InterPro" id="IPR002797">
    <property type="entry name" value="Polysacc_synth"/>
</dbReference>
<feature type="transmembrane region" description="Helical" evidence="5">
    <location>
        <begin position="116"/>
        <end position="136"/>
    </location>
</feature>
<feature type="transmembrane region" description="Helical" evidence="5">
    <location>
        <begin position="169"/>
        <end position="192"/>
    </location>
</feature>
<evidence type="ECO:0000313" key="7">
    <source>
        <dbReference type="Proteomes" id="UP000305526"/>
    </source>
</evidence>
<keyword evidence="7" id="KW-1185">Reference proteome</keyword>
<feature type="transmembrane region" description="Helical" evidence="5">
    <location>
        <begin position="84"/>
        <end position="104"/>
    </location>
</feature>
<protein>
    <submittedName>
        <fullName evidence="6">Flippase</fullName>
    </submittedName>
</protein>
<evidence type="ECO:0000256" key="4">
    <source>
        <dbReference type="ARBA" id="ARBA00023136"/>
    </source>
</evidence>
<dbReference type="InterPro" id="IPR052556">
    <property type="entry name" value="PolySynth_Transporter"/>
</dbReference>
<dbReference type="PANTHER" id="PTHR43424:SF1">
    <property type="entry name" value="LOCUS PUTATIVE PROTEIN 1-RELATED"/>
    <property type="match status" value="1"/>
</dbReference>
<feature type="transmembrane region" description="Helical" evidence="5">
    <location>
        <begin position="258"/>
        <end position="275"/>
    </location>
</feature>
<evidence type="ECO:0000313" key="6">
    <source>
        <dbReference type="EMBL" id="TNG88850.1"/>
    </source>
</evidence>
<feature type="transmembrane region" description="Helical" evidence="5">
    <location>
        <begin position="9"/>
        <end position="29"/>
    </location>
</feature>
<feature type="transmembrane region" description="Helical" evidence="5">
    <location>
        <begin position="361"/>
        <end position="379"/>
    </location>
</feature>
<dbReference type="EMBL" id="VDGV01000109">
    <property type="protein sequence ID" value="TNG88850.1"/>
    <property type="molecule type" value="Genomic_DNA"/>
</dbReference>
<feature type="transmembrane region" description="Helical" evidence="5">
    <location>
        <begin position="287"/>
        <end position="316"/>
    </location>
</feature>
<feature type="transmembrane region" description="Helical" evidence="5">
    <location>
        <begin position="143"/>
        <end position="163"/>
    </location>
</feature>
<feature type="transmembrane region" description="Helical" evidence="5">
    <location>
        <begin position="385"/>
        <end position="403"/>
    </location>
</feature>
<name>A0ABY2XUF2_9PAST</name>
<comment type="caution">
    <text evidence="6">The sequence shown here is derived from an EMBL/GenBank/DDBJ whole genome shotgun (WGS) entry which is preliminary data.</text>
</comment>
<evidence type="ECO:0000256" key="2">
    <source>
        <dbReference type="ARBA" id="ARBA00022692"/>
    </source>
</evidence>
<sequence>MSRVINNTFWLMLAQIGGLIIPLIELPILARALGQQSYGQVLYALSIALIASVFIEFGFNFSAARNVVKYRDNKHKLSQLVSDVLLAKFLLGIFISIIVAALILFQIGETVIPNEWFFWILLSMFSFGFTPIWYYIGIEKLIIPALLDLTLRSLGVIFIIIMISSPEDAFLVLVIQAIVGGLNTILPTLFMIRKTGCGHINVKGAITVLRESWELFLYKSSQSIMGSIASTLLGIFGGSSMVGAFVPAEKLVRASSGLSAPLLNAFFPYLVRLHLESFRSAKKIVNLTVITIFILTLIFSGAVTYLADWLVALVFGQGYHEAAELLKILIWILPLRICSMALAILWFIVIGKENVASKVMILNVVIICLLASFLVPILGTLGMCIAFLAAEIVMFSILLFLFYR</sequence>
<proteinExistence type="predicted"/>
<keyword evidence="4 5" id="KW-0472">Membrane</keyword>